<organism evidence="2 3">
    <name type="scientific">Paludifilum halophilum</name>
    <dbReference type="NCBI Taxonomy" id="1642702"/>
    <lineage>
        <taxon>Bacteria</taxon>
        <taxon>Bacillati</taxon>
        <taxon>Bacillota</taxon>
        <taxon>Bacilli</taxon>
        <taxon>Bacillales</taxon>
        <taxon>Thermoactinomycetaceae</taxon>
        <taxon>Paludifilum</taxon>
    </lineage>
</organism>
<dbReference type="OrthoDB" id="3197444at2"/>
<evidence type="ECO:0000313" key="2">
    <source>
        <dbReference type="EMBL" id="OYD08537.1"/>
    </source>
</evidence>
<dbReference type="Pfam" id="PF06152">
    <property type="entry name" value="Phage_min_cap2"/>
    <property type="match status" value="1"/>
</dbReference>
<evidence type="ECO:0000256" key="1">
    <source>
        <dbReference type="SAM" id="MobiDB-lite"/>
    </source>
</evidence>
<feature type="region of interest" description="Disordered" evidence="1">
    <location>
        <begin position="282"/>
        <end position="310"/>
    </location>
</feature>
<accession>A0A235B9H1</accession>
<proteinExistence type="predicted"/>
<dbReference type="AlphaFoldDB" id="A0A235B9H1"/>
<protein>
    <submittedName>
        <fullName evidence="2">Minor capsid protein</fullName>
    </submittedName>
</protein>
<dbReference type="RefSeq" id="WP_094263842.1">
    <property type="nucleotide sequence ID" value="NZ_NOWF01000003.1"/>
</dbReference>
<name>A0A235B9H1_9BACL</name>
<feature type="compositionally biased region" description="Polar residues" evidence="1">
    <location>
        <begin position="290"/>
        <end position="301"/>
    </location>
</feature>
<reference evidence="2 3" key="1">
    <citation type="submission" date="2017-07" db="EMBL/GenBank/DDBJ databases">
        <title>The genome sequence of Paludifilum halophilum highlights mechanisms for microbial adaptation to high salt environemnts.</title>
        <authorList>
            <person name="Belbahri L."/>
        </authorList>
    </citation>
    <scope>NUCLEOTIDE SEQUENCE [LARGE SCALE GENOMIC DNA]</scope>
    <source>
        <strain evidence="2 3">DSM 102817</strain>
    </source>
</reference>
<comment type="caution">
    <text evidence="2">The sequence shown here is derived from an EMBL/GenBank/DDBJ whole genome shotgun (WGS) entry which is preliminary data.</text>
</comment>
<dbReference type="Proteomes" id="UP000215459">
    <property type="component" value="Unassembled WGS sequence"/>
</dbReference>
<keyword evidence="3" id="KW-1185">Reference proteome</keyword>
<dbReference type="InterPro" id="IPR009319">
    <property type="entry name" value="Phage_A118_VSP1"/>
</dbReference>
<gene>
    <name evidence="2" type="ORF">CHM34_06840</name>
</gene>
<dbReference type="GO" id="GO:0005198">
    <property type="term" value="F:structural molecule activity"/>
    <property type="evidence" value="ECO:0007669"/>
    <property type="project" value="InterPro"/>
</dbReference>
<sequence>MRTAPEPTYEHDVETLARLYKQAVRNILAELERIDLMDPSRPFVQTRLREIARILAELNEASAAWVEENVPKAAQDGVESALYELGIAETMEQAATMAQLNQVNAEVVAAAVADTQEDLLAVTRNIDRRVRLAVQQVTSEVMRANMTEGINGRKTITGDMMRALRKRLGDAVNTGIIDAAGRRWRPEVYVDLVARTKLNDIHLEARANEAIANDSPYGIISSHGAKDACRFHENRIVKLVASAPGPYPTISELRATNQIWHPNCKHTVHVLRDPSLLPDDLQRTAERQAARSNAAIQTGKRNPSEDELET</sequence>
<dbReference type="EMBL" id="NOWF01000003">
    <property type="protein sequence ID" value="OYD08537.1"/>
    <property type="molecule type" value="Genomic_DNA"/>
</dbReference>
<evidence type="ECO:0000313" key="3">
    <source>
        <dbReference type="Proteomes" id="UP000215459"/>
    </source>
</evidence>